<evidence type="ECO:0000256" key="1">
    <source>
        <dbReference type="ARBA" id="ARBA00022741"/>
    </source>
</evidence>
<gene>
    <name evidence="6" type="ORF">DLNHIDIE_00104</name>
</gene>
<name>A0A543Q1Q1_ACITH</name>
<dbReference type="SUPFAM" id="SSF52540">
    <property type="entry name" value="P-loop containing nucleoside triphosphate hydrolases"/>
    <property type="match status" value="1"/>
</dbReference>
<sequence length="835" mass="92755">MSRDTVQQAFDTILPAMGFTVRRDAQYQYAMMVQDKLNLGEQIAASETDDPRGARPAFGAIEAGTGTGKTLGYLIPVLLHIAETGGRARITTHTLALQDQIYGRRSLYADQQPNFTKGDRSDMAIALEVVKRLTGKVLATGFRKGRQAYVSPVAVQEIVDAEKKDKVKRVGADLKLFRDLQKWAKKVQDFQDRQDALATKAKDDTESKDSSDALSRDMAADSMQGLISAFMDAHDGRLPNGILASDIGMVPTVQDNPFHRRHAGASDECDVLVISHALALFDLQRGRNLLPPTKVIVHDEADTLAGVAEMYARKKIRPGILRHILRKAYPKCDTEAVHFDLDKARHEGNPLLPFLHLDSLLTEILGWFHAEYQKANPVDDQGLPVLESPVSEVMLDDKTILTTSALEYIRMLTAALENVMDSPVLKNATDMQEMRFLAVAQQMHAALRAAHQAFPANSEFGARHLSLGLDGLPKDPRESAHLALGVSWTPIRQFPSFEVVNLYASRMFSKEWFFKSEELKTVILTSATLRTPAAARGKTTEWDYMTRLLGMPAGSGRHVVVKQFGQIARIHAITEGAKPFLKTSDNAEPQYDPEWIAGAQAMLLDMLATGERGLVLAASFRDVYAVMENFADPRIWWQTDSQSMHWREGAESLRLGEHQIMVTPSVWAGANIRDANGGQLIRHLGFFRAPIAAEDPVEEKALANFLRWKGLDHAEETAKVTLQNIAGHAGKHRMTQGLGRGIRSASDIIEVWLMDPRLCRTDWQATFPERFRGLFADPSVFRPIRRSTSTASGAVRPFPKGSSTSAILKHLKSPLPGKPKKKQDKNQQDKRKRAS</sequence>
<feature type="region of interest" description="Disordered" evidence="4">
    <location>
        <begin position="788"/>
        <end position="835"/>
    </location>
</feature>
<dbReference type="GO" id="GO:0005524">
    <property type="term" value="F:ATP binding"/>
    <property type="evidence" value="ECO:0007669"/>
    <property type="project" value="UniProtKB-KW"/>
</dbReference>
<protein>
    <recommendedName>
        <fullName evidence="5">Helicase ATP-binding domain-containing protein</fullName>
    </recommendedName>
</protein>
<keyword evidence="3" id="KW-0067">ATP-binding</keyword>
<dbReference type="Gene3D" id="3.40.50.300">
    <property type="entry name" value="P-loop containing nucleotide triphosphate hydrolases"/>
    <property type="match status" value="2"/>
</dbReference>
<dbReference type="Proteomes" id="UP000315403">
    <property type="component" value="Unassembled WGS sequence"/>
</dbReference>
<evidence type="ECO:0000256" key="4">
    <source>
        <dbReference type="SAM" id="MobiDB-lite"/>
    </source>
</evidence>
<evidence type="ECO:0000259" key="5">
    <source>
        <dbReference type="PROSITE" id="PS51193"/>
    </source>
</evidence>
<comment type="caution">
    <text evidence="6">The sequence shown here is derived from an EMBL/GenBank/DDBJ whole genome shotgun (WGS) entry which is preliminary data.</text>
</comment>
<organism evidence="6 7">
    <name type="scientific">Acidithiobacillus thiooxidans ATCC 19377</name>
    <dbReference type="NCBI Taxonomy" id="637390"/>
    <lineage>
        <taxon>Bacteria</taxon>
        <taxon>Pseudomonadati</taxon>
        <taxon>Pseudomonadota</taxon>
        <taxon>Acidithiobacillia</taxon>
        <taxon>Acidithiobacillales</taxon>
        <taxon>Acidithiobacillaceae</taxon>
        <taxon>Acidithiobacillus</taxon>
    </lineage>
</organism>
<evidence type="ECO:0000256" key="3">
    <source>
        <dbReference type="ARBA" id="ARBA00022840"/>
    </source>
</evidence>
<keyword evidence="1" id="KW-0547">Nucleotide-binding</keyword>
<dbReference type="InterPro" id="IPR014013">
    <property type="entry name" value="Helic_SF1/SF2_ATP-bd_DinG/Rad3"/>
</dbReference>
<evidence type="ECO:0000313" key="7">
    <source>
        <dbReference type="Proteomes" id="UP000315403"/>
    </source>
</evidence>
<reference evidence="6 7" key="1">
    <citation type="submission" date="2019-03" db="EMBL/GenBank/DDBJ databases">
        <title>New insights into Acidothiobacillus thiooxidans sulfur metabolism through coupled gene expression, solution geochemistry, microscopy and spectroscopy analyses.</title>
        <authorList>
            <person name="Camacho D."/>
            <person name="Frazao R."/>
            <person name="Fouillen A."/>
            <person name="Nanci A."/>
            <person name="Lang B.F."/>
            <person name="Apte S.C."/>
            <person name="Baron C."/>
            <person name="Warren L.A."/>
        </authorList>
    </citation>
    <scope>NUCLEOTIDE SEQUENCE [LARGE SCALE GENOMIC DNA]</scope>
    <source>
        <strain evidence="6 7">ATCC 19377</strain>
    </source>
</reference>
<dbReference type="AlphaFoldDB" id="A0A543Q1Q1"/>
<dbReference type="GO" id="GO:0016787">
    <property type="term" value="F:hydrolase activity"/>
    <property type="evidence" value="ECO:0007669"/>
    <property type="project" value="UniProtKB-KW"/>
</dbReference>
<proteinExistence type="predicted"/>
<dbReference type="InterPro" id="IPR027417">
    <property type="entry name" value="P-loop_NTPase"/>
</dbReference>
<evidence type="ECO:0000313" key="6">
    <source>
        <dbReference type="EMBL" id="TQN50251.1"/>
    </source>
</evidence>
<evidence type="ECO:0000256" key="2">
    <source>
        <dbReference type="ARBA" id="ARBA00022801"/>
    </source>
</evidence>
<keyword evidence="2" id="KW-0378">Hydrolase</keyword>
<dbReference type="PROSITE" id="PS51193">
    <property type="entry name" value="HELICASE_ATP_BIND_2"/>
    <property type="match status" value="1"/>
</dbReference>
<dbReference type="EMBL" id="SZUV01000001">
    <property type="protein sequence ID" value="TQN50251.1"/>
    <property type="molecule type" value="Genomic_DNA"/>
</dbReference>
<feature type="domain" description="Helicase ATP-binding" evidence="5">
    <location>
        <begin position="12"/>
        <end position="376"/>
    </location>
</feature>
<accession>A0A543Q1Q1</accession>